<reference evidence="6" key="1">
    <citation type="submission" date="2023-10" db="EMBL/GenBank/DDBJ databases">
        <title>Genome Sequence of the Bacteria from From Gut Wall in Crohn's Disease.</title>
        <authorList>
            <person name="Rodriguez-Palacios A."/>
        </authorList>
    </citation>
    <scope>NUCLEOTIDE SEQUENCE</scope>
    <source>
        <strain evidence="6">CavFT-hAR58</strain>
    </source>
</reference>
<keyword evidence="2" id="KW-0680">Restriction system</keyword>
<dbReference type="InterPro" id="IPR052021">
    <property type="entry name" value="Type-I_RS_S_subunit"/>
</dbReference>
<dbReference type="EC" id="3.1.21.-" evidence="6"/>
<dbReference type="Proteomes" id="UP001181347">
    <property type="component" value="Unassembled WGS sequence"/>
</dbReference>
<dbReference type="InterPro" id="IPR000055">
    <property type="entry name" value="Restrct_endonuc_typeI_TRD"/>
</dbReference>
<name>A0AAE4RVT0_9BACT</name>
<dbReference type="GO" id="GO:0016787">
    <property type="term" value="F:hydrolase activity"/>
    <property type="evidence" value="ECO:0007669"/>
    <property type="project" value="UniProtKB-KW"/>
</dbReference>
<dbReference type="GO" id="GO:0004519">
    <property type="term" value="F:endonuclease activity"/>
    <property type="evidence" value="ECO:0007669"/>
    <property type="project" value="UniProtKB-KW"/>
</dbReference>
<evidence type="ECO:0000256" key="1">
    <source>
        <dbReference type="ARBA" id="ARBA00010923"/>
    </source>
</evidence>
<dbReference type="EMBL" id="JAWDES010000003">
    <property type="protein sequence ID" value="MDU0258658.1"/>
    <property type="molecule type" value="Genomic_DNA"/>
</dbReference>
<comment type="caution">
    <text evidence="6">The sequence shown here is derived from an EMBL/GenBank/DDBJ whole genome shotgun (WGS) entry which is preliminary data.</text>
</comment>
<dbReference type="RefSeq" id="WP_298553180.1">
    <property type="nucleotide sequence ID" value="NZ_JAWDES010000003.1"/>
</dbReference>
<keyword evidence="4" id="KW-0175">Coiled coil</keyword>
<accession>A0AAE4RVT0</accession>
<keyword evidence="6" id="KW-0255">Endonuclease</keyword>
<dbReference type="CDD" id="cd17260">
    <property type="entry name" value="RMtype1_S_EcoEI-TRD1-CR1_like"/>
    <property type="match status" value="1"/>
</dbReference>
<evidence type="ECO:0000259" key="5">
    <source>
        <dbReference type="Pfam" id="PF01420"/>
    </source>
</evidence>
<keyword evidence="6" id="KW-0378">Hydrolase</keyword>
<protein>
    <submittedName>
        <fullName evidence="6">Restriction endonuclease subunit S</fullName>
        <ecNumber evidence="6">3.1.21.-</ecNumber>
    </submittedName>
</protein>
<dbReference type="AlphaFoldDB" id="A0AAE4RVT0"/>
<feature type="domain" description="Type I restriction modification DNA specificity" evidence="5">
    <location>
        <begin position="39"/>
        <end position="156"/>
    </location>
</feature>
<evidence type="ECO:0000256" key="4">
    <source>
        <dbReference type="SAM" id="Coils"/>
    </source>
</evidence>
<gene>
    <name evidence="6" type="ORF">RVH17_00750</name>
</gene>
<dbReference type="Gene3D" id="3.90.220.20">
    <property type="entry name" value="DNA methylase specificity domains"/>
    <property type="match status" value="2"/>
</dbReference>
<evidence type="ECO:0000256" key="2">
    <source>
        <dbReference type="ARBA" id="ARBA00022747"/>
    </source>
</evidence>
<proteinExistence type="inferred from homology"/>
<evidence type="ECO:0000256" key="3">
    <source>
        <dbReference type="ARBA" id="ARBA00023125"/>
    </source>
</evidence>
<dbReference type="GO" id="GO:0003677">
    <property type="term" value="F:DNA binding"/>
    <property type="evidence" value="ECO:0007669"/>
    <property type="project" value="UniProtKB-KW"/>
</dbReference>
<dbReference type="PANTHER" id="PTHR30408:SF12">
    <property type="entry name" value="TYPE I RESTRICTION ENZYME MJAVIII SPECIFICITY SUBUNIT"/>
    <property type="match status" value="1"/>
</dbReference>
<organism evidence="6 7">
    <name type="scientific">Alistipes finegoldii</name>
    <dbReference type="NCBI Taxonomy" id="214856"/>
    <lineage>
        <taxon>Bacteria</taxon>
        <taxon>Pseudomonadati</taxon>
        <taxon>Bacteroidota</taxon>
        <taxon>Bacteroidia</taxon>
        <taxon>Bacteroidales</taxon>
        <taxon>Rikenellaceae</taxon>
        <taxon>Alistipes</taxon>
    </lineage>
</organism>
<dbReference type="Pfam" id="PF01420">
    <property type="entry name" value="Methylase_S"/>
    <property type="match status" value="2"/>
</dbReference>
<feature type="coiled-coil region" evidence="4">
    <location>
        <begin position="367"/>
        <end position="394"/>
    </location>
</feature>
<dbReference type="GO" id="GO:0009307">
    <property type="term" value="P:DNA restriction-modification system"/>
    <property type="evidence" value="ECO:0007669"/>
    <property type="project" value="UniProtKB-KW"/>
</dbReference>
<dbReference type="SUPFAM" id="SSF116734">
    <property type="entry name" value="DNA methylase specificity domain"/>
    <property type="match status" value="2"/>
</dbReference>
<feature type="domain" description="Type I restriction modification DNA specificity" evidence="5">
    <location>
        <begin position="304"/>
        <end position="383"/>
    </location>
</feature>
<comment type="similarity">
    <text evidence="1">Belongs to the type-I restriction system S methylase family.</text>
</comment>
<evidence type="ECO:0000313" key="7">
    <source>
        <dbReference type="Proteomes" id="UP001181347"/>
    </source>
</evidence>
<dbReference type="InterPro" id="IPR044946">
    <property type="entry name" value="Restrct_endonuc_typeI_TRD_sf"/>
</dbReference>
<evidence type="ECO:0000313" key="6">
    <source>
        <dbReference type="EMBL" id="MDU0258658.1"/>
    </source>
</evidence>
<keyword evidence="3" id="KW-0238">DNA-binding</keyword>
<dbReference type="PANTHER" id="PTHR30408">
    <property type="entry name" value="TYPE-1 RESTRICTION ENZYME ECOKI SPECIFICITY PROTEIN"/>
    <property type="match status" value="1"/>
</dbReference>
<keyword evidence="6" id="KW-0540">Nuclease</keyword>
<sequence>MRLKDIAYINPAYTGPDLGDQLVSFSPMECLRYDSLKPITISFSEAKGKYTFFKDNDILFAKVTPCFENQNIAIANNLVNGIGFGSSEINVLRLKSDASLRYMFYVICSNRFYNTGCSSMCGVGGLKRINPRAVSTFEFTMPSLTEQEAIAAYLDKECEKIGRKIELLERKAYAYSRLRRSLINRAVTRGLDPNVSLKPSNIEWVGDIPVHWTISRFAYFFAEHNISNKGVNHQNLLSLSFGKIIRKNIDSCDGLLPATFETYQIVEPGNIIFRFTDLQNDHKSLRVGLVNEEGIITSAYTCVQGNKETLPKFAFYMLHSYDIKKVFYKLGGGMRQSLNYRTIKDMKVVFPPIDEQKEIAVYLDEKCAKIDAILEKINTEVERLKELKRSLINEVVTGQRAIETESRS</sequence>